<name>A0ABR0E5U6_ZASCE</name>
<feature type="compositionally biased region" description="Polar residues" evidence="1">
    <location>
        <begin position="66"/>
        <end position="82"/>
    </location>
</feature>
<sequence>MSVHLSPDVDPGMIAGMSLQMAPDQSYAYFTPIHSPIVSGDSSEDDTHYSETSQEMDSRLGHRGTRSATRPPSLHGDNNNHSWPMRKATDPQMGQQYRLSRSENEAFRERALHERQQRLRAYQRCGKGKQRAAEPPMPEVPPMPQLPPPAYTGKGKERAVEVPTYEGSEASWETCKTLGSSISRVSRRMKNLFSRSSRSS</sequence>
<feature type="compositionally biased region" description="Pro residues" evidence="1">
    <location>
        <begin position="135"/>
        <end position="150"/>
    </location>
</feature>
<proteinExistence type="predicted"/>
<organism evidence="2 3">
    <name type="scientific">Zasmidium cellare</name>
    <name type="common">Wine cellar mold</name>
    <name type="synonym">Racodium cellare</name>
    <dbReference type="NCBI Taxonomy" id="395010"/>
    <lineage>
        <taxon>Eukaryota</taxon>
        <taxon>Fungi</taxon>
        <taxon>Dikarya</taxon>
        <taxon>Ascomycota</taxon>
        <taxon>Pezizomycotina</taxon>
        <taxon>Dothideomycetes</taxon>
        <taxon>Dothideomycetidae</taxon>
        <taxon>Mycosphaerellales</taxon>
        <taxon>Mycosphaerellaceae</taxon>
        <taxon>Zasmidium</taxon>
    </lineage>
</organism>
<comment type="caution">
    <text evidence="2">The sequence shown here is derived from an EMBL/GenBank/DDBJ whole genome shotgun (WGS) entry which is preliminary data.</text>
</comment>
<protein>
    <submittedName>
        <fullName evidence="2">Uncharacterized protein</fullName>
    </submittedName>
</protein>
<dbReference type="EMBL" id="JAXOVC010000010">
    <property type="protein sequence ID" value="KAK4496601.1"/>
    <property type="molecule type" value="Genomic_DNA"/>
</dbReference>
<gene>
    <name evidence="2" type="ORF">PRZ48_012581</name>
</gene>
<evidence type="ECO:0000313" key="2">
    <source>
        <dbReference type="EMBL" id="KAK4496601.1"/>
    </source>
</evidence>
<evidence type="ECO:0000256" key="1">
    <source>
        <dbReference type="SAM" id="MobiDB-lite"/>
    </source>
</evidence>
<reference evidence="2 3" key="1">
    <citation type="journal article" date="2023" name="G3 (Bethesda)">
        <title>A chromosome-level genome assembly of Zasmidium syzygii isolated from banana leaves.</title>
        <authorList>
            <person name="van Westerhoven A.C."/>
            <person name="Mehrabi R."/>
            <person name="Talebi R."/>
            <person name="Steentjes M.B.F."/>
            <person name="Corcolon B."/>
            <person name="Chong P.A."/>
            <person name="Kema G.H.J."/>
            <person name="Seidl M.F."/>
        </authorList>
    </citation>
    <scope>NUCLEOTIDE SEQUENCE [LARGE SCALE GENOMIC DNA]</scope>
    <source>
        <strain evidence="2 3">P124</strain>
    </source>
</reference>
<feature type="region of interest" description="Disordered" evidence="1">
    <location>
        <begin position="36"/>
        <end position="104"/>
    </location>
</feature>
<dbReference type="Proteomes" id="UP001305779">
    <property type="component" value="Unassembled WGS sequence"/>
</dbReference>
<keyword evidence="3" id="KW-1185">Reference proteome</keyword>
<accession>A0ABR0E5U6</accession>
<feature type="region of interest" description="Disordered" evidence="1">
    <location>
        <begin position="124"/>
        <end position="169"/>
    </location>
</feature>
<evidence type="ECO:0000313" key="3">
    <source>
        <dbReference type="Proteomes" id="UP001305779"/>
    </source>
</evidence>